<keyword evidence="5 8" id="KW-0472">Membrane</keyword>
<evidence type="ECO:0000256" key="3">
    <source>
        <dbReference type="ARBA" id="ARBA00022692"/>
    </source>
</evidence>
<sequence>MCARGSWEADLELGGVAKGMPGRAATTGGCWTTLGNGPWNGASRGFAASTSAGEDGGGASVGGNDSTLPTVDGQVWEVADAAADSNILSAGLEYALEFVHLQTGMPWWATIAATTFALRTLLFPVVIYQIKNTAKLSLARPEIEKLAEQLKMQGSSDPKTVEKYQGQIQEVWKKYDCHPIKSFGSILVQAPTFIGFFVALRHMAEKVPTFAQGGTLWFTDLSVADPTYALPVACSLTFLATVELGVADGMQGQPNQKGMKLFMRGLSVALIPLTASMPSGVLMYWCSANAFSLLQAALMKIKVLKTIAGIPDTGHLGAEKQAESLNQYIHQKTLDAPPQKTKKNKKKQT</sequence>
<dbReference type="Pfam" id="PF02096">
    <property type="entry name" value="60KD_IMP"/>
    <property type="match status" value="1"/>
</dbReference>
<protein>
    <recommendedName>
        <fullName evidence="9">Membrane insertase YidC/Oxa/ALB C-terminal domain-containing protein</fullName>
    </recommendedName>
</protein>
<evidence type="ECO:0000256" key="4">
    <source>
        <dbReference type="ARBA" id="ARBA00022989"/>
    </source>
</evidence>
<reference evidence="10" key="1">
    <citation type="submission" date="2021-01" db="EMBL/GenBank/DDBJ databases">
        <authorList>
            <person name="Corre E."/>
            <person name="Pelletier E."/>
            <person name="Niang G."/>
            <person name="Scheremetjew M."/>
            <person name="Finn R."/>
            <person name="Kale V."/>
            <person name="Holt S."/>
            <person name="Cochrane G."/>
            <person name="Meng A."/>
            <person name="Brown T."/>
            <person name="Cohen L."/>
        </authorList>
    </citation>
    <scope>NUCLEOTIDE SEQUENCE</scope>
    <source>
        <strain evidence="10">CCMP1897</strain>
    </source>
</reference>
<proteinExistence type="inferred from homology"/>
<gene>
    <name evidence="10" type="ORF">PSAL00342_LOCUS7965</name>
</gene>
<dbReference type="GO" id="GO:0005743">
    <property type="term" value="C:mitochondrial inner membrane"/>
    <property type="evidence" value="ECO:0007669"/>
    <property type="project" value="TreeGrafter"/>
</dbReference>
<feature type="transmembrane region" description="Helical" evidence="8">
    <location>
        <begin position="182"/>
        <end position="200"/>
    </location>
</feature>
<dbReference type="PANTHER" id="PTHR12428">
    <property type="entry name" value="OXA1"/>
    <property type="match status" value="1"/>
</dbReference>
<feature type="transmembrane region" description="Helical" evidence="8">
    <location>
        <begin position="107"/>
        <end position="130"/>
    </location>
</feature>
<feature type="transmembrane region" description="Helical" evidence="8">
    <location>
        <begin position="228"/>
        <end position="249"/>
    </location>
</feature>
<dbReference type="InterPro" id="IPR028055">
    <property type="entry name" value="YidC/Oxa/ALB_C"/>
</dbReference>
<evidence type="ECO:0000256" key="5">
    <source>
        <dbReference type="ARBA" id="ARBA00023136"/>
    </source>
</evidence>
<feature type="domain" description="Membrane insertase YidC/Oxa/ALB C-terminal" evidence="9">
    <location>
        <begin position="107"/>
        <end position="299"/>
    </location>
</feature>
<evidence type="ECO:0000256" key="6">
    <source>
        <dbReference type="RuleBase" id="RU003945"/>
    </source>
</evidence>
<evidence type="ECO:0000256" key="1">
    <source>
        <dbReference type="ARBA" id="ARBA00004141"/>
    </source>
</evidence>
<keyword evidence="3 6" id="KW-0812">Transmembrane</keyword>
<dbReference type="GO" id="GO:0032977">
    <property type="term" value="F:membrane insertase activity"/>
    <property type="evidence" value="ECO:0007669"/>
    <property type="project" value="InterPro"/>
</dbReference>
<evidence type="ECO:0000256" key="7">
    <source>
        <dbReference type="SAM" id="MobiDB-lite"/>
    </source>
</evidence>
<name>A0A7S3UGU2_9CHLO</name>
<dbReference type="GO" id="GO:0032979">
    <property type="term" value="P:protein insertion into mitochondrial inner membrane from matrix"/>
    <property type="evidence" value="ECO:0007669"/>
    <property type="project" value="TreeGrafter"/>
</dbReference>
<dbReference type="AlphaFoldDB" id="A0A7S3UGU2"/>
<evidence type="ECO:0000256" key="2">
    <source>
        <dbReference type="ARBA" id="ARBA00010583"/>
    </source>
</evidence>
<evidence type="ECO:0000259" key="9">
    <source>
        <dbReference type="Pfam" id="PF02096"/>
    </source>
</evidence>
<comment type="subcellular location">
    <subcellularLocation>
        <location evidence="1 6">Membrane</location>
        <topology evidence="1 6">Multi-pass membrane protein</topology>
    </subcellularLocation>
</comment>
<dbReference type="InterPro" id="IPR001708">
    <property type="entry name" value="YidC/ALB3/OXA1/COX18"/>
</dbReference>
<dbReference type="CDD" id="cd20069">
    <property type="entry name" value="5TM_Oxa1-like"/>
    <property type="match status" value="1"/>
</dbReference>
<organism evidence="10">
    <name type="scientific">Picocystis salinarum</name>
    <dbReference type="NCBI Taxonomy" id="88271"/>
    <lineage>
        <taxon>Eukaryota</taxon>
        <taxon>Viridiplantae</taxon>
        <taxon>Chlorophyta</taxon>
        <taxon>Picocystophyceae</taxon>
        <taxon>Picocystales</taxon>
        <taxon>Picocystaceae</taxon>
        <taxon>Picocystis</taxon>
    </lineage>
</organism>
<feature type="transmembrane region" description="Helical" evidence="8">
    <location>
        <begin position="261"/>
        <end position="285"/>
    </location>
</feature>
<evidence type="ECO:0000256" key="8">
    <source>
        <dbReference type="SAM" id="Phobius"/>
    </source>
</evidence>
<dbReference type="EMBL" id="HBIS01009805">
    <property type="protein sequence ID" value="CAE0614064.1"/>
    <property type="molecule type" value="Transcribed_RNA"/>
</dbReference>
<keyword evidence="4 8" id="KW-1133">Transmembrane helix</keyword>
<comment type="similarity">
    <text evidence="2">Belongs to the OXA1/ALB3/YidC (TC 2.A.9.2) family.</text>
</comment>
<dbReference type="PANTHER" id="PTHR12428:SF34">
    <property type="entry name" value="MITOCHONDRIAL INNER MEMBRANE PROTEIN OXA1-LIKE"/>
    <property type="match status" value="1"/>
</dbReference>
<comment type="similarity">
    <text evidence="6">Belongs to the OXA1/ALB3/YidC family.</text>
</comment>
<feature type="region of interest" description="Disordered" evidence="7">
    <location>
        <begin position="45"/>
        <end position="66"/>
    </location>
</feature>
<accession>A0A7S3UGU2</accession>
<dbReference type="NCBIfam" id="TIGR03592">
    <property type="entry name" value="yidC_oxa1_cterm"/>
    <property type="match status" value="1"/>
</dbReference>
<evidence type="ECO:0000313" key="10">
    <source>
        <dbReference type="EMBL" id="CAE0614064.1"/>
    </source>
</evidence>